<accession>A0A388LGS0</accession>
<organism evidence="2 3">
    <name type="scientific">Chara braunii</name>
    <name type="common">Braun's stonewort</name>
    <dbReference type="NCBI Taxonomy" id="69332"/>
    <lineage>
        <taxon>Eukaryota</taxon>
        <taxon>Viridiplantae</taxon>
        <taxon>Streptophyta</taxon>
        <taxon>Charophyceae</taxon>
        <taxon>Charales</taxon>
        <taxon>Characeae</taxon>
        <taxon>Chara</taxon>
    </lineage>
</organism>
<dbReference type="PANTHER" id="PTHR34203">
    <property type="entry name" value="METHYLTRANSFERASE, FKBM FAMILY PROTEIN"/>
    <property type="match status" value="1"/>
</dbReference>
<reference evidence="2 3" key="1">
    <citation type="journal article" date="2018" name="Cell">
        <title>The Chara Genome: Secondary Complexity and Implications for Plant Terrestrialization.</title>
        <authorList>
            <person name="Nishiyama T."/>
            <person name="Sakayama H."/>
            <person name="Vries J.D."/>
            <person name="Buschmann H."/>
            <person name="Saint-Marcoux D."/>
            <person name="Ullrich K.K."/>
            <person name="Haas F.B."/>
            <person name="Vanderstraeten L."/>
            <person name="Becker D."/>
            <person name="Lang D."/>
            <person name="Vosolsobe S."/>
            <person name="Rombauts S."/>
            <person name="Wilhelmsson P.K.I."/>
            <person name="Janitza P."/>
            <person name="Kern R."/>
            <person name="Heyl A."/>
            <person name="Rumpler F."/>
            <person name="Villalobos L.I.A.C."/>
            <person name="Clay J.M."/>
            <person name="Skokan R."/>
            <person name="Toyoda A."/>
            <person name="Suzuki Y."/>
            <person name="Kagoshima H."/>
            <person name="Schijlen E."/>
            <person name="Tajeshwar N."/>
            <person name="Catarino B."/>
            <person name="Hetherington A.J."/>
            <person name="Saltykova A."/>
            <person name="Bonnot C."/>
            <person name="Breuninger H."/>
            <person name="Symeonidi A."/>
            <person name="Radhakrishnan G.V."/>
            <person name="Van Nieuwerburgh F."/>
            <person name="Deforce D."/>
            <person name="Chang C."/>
            <person name="Karol K.G."/>
            <person name="Hedrich R."/>
            <person name="Ulvskov P."/>
            <person name="Glockner G."/>
            <person name="Delwiche C.F."/>
            <person name="Petrasek J."/>
            <person name="Van de Peer Y."/>
            <person name="Friml J."/>
            <person name="Beilby M."/>
            <person name="Dolan L."/>
            <person name="Kohara Y."/>
            <person name="Sugano S."/>
            <person name="Fujiyama A."/>
            <person name="Delaux P.-M."/>
            <person name="Quint M."/>
            <person name="TheiBen G."/>
            <person name="Hagemann M."/>
            <person name="Harholt J."/>
            <person name="Dunand C."/>
            <person name="Zachgo S."/>
            <person name="Langdale J."/>
            <person name="Maumus F."/>
            <person name="Straeten D.V.D."/>
            <person name="Gould S.B."/>
            <person name="Rensing S.A."/>
        </authorList>
    </citation>
    <scope>NUCLEOTIDE SEQUENCE [LARGE SCALE GENOMIC DNA]</scope>
    <source>
        <strain evidence="2 3">S276</strain>
    </source>
</reference>
<dbReference type="InterPro" id="IPR029063">
    <property type="entry name" value="SAM-dependent_MTases_sf"/>
</dbReference>
<dbReference type="Gene3D" id="3.40.50.150">
    <property type="entry name" value="Vaccinia Virus protein VP39"/>
    <property type="match status" value="1"/>
</dbReference>
<evidence type="ECO:0000313" key="3">
    <source>
        <dbReference type="Proteomes" id="UP000265515"/>
    </source>
</evidence>
<protein>
    <recommendedName>
        <fullName evidence="1">Methyltransferase FkbM domain-containing protein</fullName>
    </recommendedName>
</protein>
<dbReference type="InterPro" id="IPR052514">
    <property type="entry name" value="SAM-dependent_MTase"/>
</dbReference>
<gene>
    <name evidence="2" type="ORF">CBR_g32503</name>
</gene>
<comment type="caution">
    <text evidence="2">The sequence shown here is derived from an EMBL/GenBank/DDBJ whole genome shotgun (WGS) entry which is preliminary data.</text>
</comment>
<dbReference type="Pfam" id="PF05050">
    <property type="entry name" value="Methyltransf_21"/>
    <property type="match status" value="1"/>
</dbReference>
<evidence type="ECO:0000259" key="1">
    <source>
        <dbReference type="Pfam" id="PF05050"/>
    </source>
</evidence>
<dbReference type="AlphaFoldDB" id="A0A388LGS0"/>
<feature type="domain" description="Methyltransferase FkbM" evidence="1">
    <location>
        <begin position="127"/>
        <end position="279"/>
    </location>
</feature>
<name>A0A388LGS0_CHABU</name>
<dbReference type="SUPFAM" id="SSF53335">
    <property type="entry name" value="S-adenosyl-L-methionine-dependent methyltransferases"/>
    <property type="match status" value="1"/>
</dbReference>
<dbReference type="EMBL" id="BFEA01000377">
    <property type="protein sequence ID" value="GBG81514.1"/>
    <property type="molecule type" value="Genomic_DNA"/>
</dbReference>
<dbReference type="InterPro" id="IPR006342">
    <property type="entry name" value="FkbM_mtfrase"/>
</dbReference>
<dbReference type="Gramene" id="GBG81514">
    <property type="protein sequence ID" value="GBG81514"/>
    <property type="gene ID" value="CBR_g32503"/>
</dbReference>
<sequence length="287" mass="31908">MAARLLKSHIGAVLKWSLPVRGYILGSNAGHPWLLVHLLNRVCNSCTLVSPARLVECYLWFLPAILGDDGFGNEYFWSLIPAKSFLNCVPFIGEGSRDSKAHCGTWQADIYFQEGVELQANDIIVNAGANIGMFELRLQQHFEATADDIQPQVIAIEPLPPNFEVLCRNLELHGLKHVRAIQVGLGAGGNGLQLAEGSTNSATFTYYPEMPGNSTFKPLEKKALQSAYMVPKFFRNPQLFKCQLKTLSEIICEEALERINLLKIDVEGMELEVLNGIDASHWPRISQ</sequence>
<dbReference type="NCBIfam" id="TIGR01444">
    <property type="entry name" value="fkbM_fam"/>
    <property type="match status" value="1"/>
</dbReference>
<keyword evidence="3" id="KW-1185">Reference proteome</keyword>
<dbReference type="Proteomes" id="UP000265515">
    <property type="component" value="Unassembled WGS sequence"/>
</dbReference>
<dbReference type="PANTHER" id="PTHR34203:SF15">
    <property type="entry name" value="SLL1173 PROTEIN"/>
    <property type="match status" value="1"/>
</dbReference>
<proteinExistence type="predicted"/>
<evidence type="ECO:0000313" key="2">
    <source>
        <dbReference type="EMBL" id="GBG81514.1"/>
    </source>
</evidence>
<dbReference type="OrthoDB" id="5835829at2759"/>